<protein>
    <recommendedName>
        <fullName evidence="6">Ig-like domain-containing protein</fullName>
    </recommendedName>
</protein>
<sequence>MINSKGVTFHRVIFSESSSLRAMKIRVPEVARSGDTVTLSCEYDLEQVALYSIKWYWNDEEFYRFVPKESPPFRAFSMRHVNVDISRSGPTEVTLRGVRREQTGDYKCEVSADGPLFHTDIKGAHMIVADLPSSNPVMNIEPTKVEIGKKITAYCYSPGSNPAANLTWFINDEEVSGNNDSVTIHPTEISEDEALNLLSSKSKIEVTTNKSHFILGTMTIRCESSIYSIWRESVEKVVRDDTPQLAPVLGSTASQSHIDQVIEIISSGSDWITPSNHHVLKLYLELSLLTIFLR</sequence>
<evidence type="ECO:0000313" key="8">
    <source>
        <dbReference type="Proteomes" id="UP001159042"/>
    </source>
</evidence>
<keyword evidence="5" id="KW-1015">Disulfide bond</keyword>
<dbReference type="AlphaFoldDB" id="A0AAV8VTE5"/>
<keyword evidence="3" id="KW-1133">Transmembrane helix</keyword>
<dbReference type="PANTHER" id="PTHR21261:SF17">
    <property type="entry name" value="BEAT VI"/>
    <property type="match status" value="1"/>
</dbReference>
<dbReference type="InterPro" id="IPR013783">
    <property type="entry name" value="Ig-like_fold"/>
</dbReference>
<proteinExistence type="predicted"/>
<dbReference type="InterPro" id="IPR007110">
    <property type="entry name" value="Ig-like_dom"/>
</dbReference>
<dbReference type="PROSITE" id="PS50835">
    <property type="entry name" value="IG_LIKE"/>
    <property type="match status" value="2"/>
</dbReference>
<keyword evidence="8" id="KW-1185">Reference proteome</keyword>
<dbReference type="InterPro" id="IPR003599">
    <property type="entry name" value="Ig_sub"/>
</dbReference>
<comment type="caution">
    <text evidence="7">The sequence shown here is derived from an EMBL/GenBank/DDBJ whole genome shotgun (WGS) entry which is preliminary data.</text>
</comment>
<evidence type="ECO:0000256" key="3">
    <source>
        <dbReference type="ARBA" id="ARBA00022989"/>
    </source>
</evidence>
<feature type="domain" description="Ig-like" evidence="6">
    <location>
        <begin position="34"/>
        <end position="111"/>
    </location>
</feature>
<evidence type="ECO:0000259" key="6">
    <source>
        <dbReference type="PROSITE" id="PS50835"/>
    </source>
</evidence>
<evidence type="ECO:0000313" key="7">
    <source>
        <dbReference type="EMBL" id="KAJ8917514.1"/>
    </source>
</evidence>
<dbReference type="InterPro" id="IPR036179">
    <property type="entry name" value="Ig-like_dom_sf"/>
</dbReference>
<dbReference type="InterPro" id="IPR013162">
    <property type="entry name" value="CD80_C2-set"/>
</dbReference>
<name>A0AAV8VTE5_9CUCU</name>
<dbReference type="FunFam" id="2.60.40.10:FF:000437">
    <property type="entry name" value="Beat-IIIc, isoform A"/>
    <property type="match status" value="1"/>
</dbReference>
<dbReference type="PANTHER" id="PTHR21261">
    <property type="entry name" value="BEAT PROTEIN"/>
    <property type="match status" value="1"/>
</dbReference>
<accession>A0AAV8VTE5</accession>
<dbReference type="SUPFAM" id="SSF48726">
    <property type="entry name" value="Immunoglobulin"/>
    <property type="match status" value="2"/>
</dbReference>
<evidence type="ECO:0000256" key="1">
    <source>
        <dbReference type="ARBA" id="ARBA00004167"/>
    </source>
</evidence>
<evidence type="ECO:0000256" key="4">
    <source>
        <dbReference type="ARBA" id="ARBA00023136"/>
    </source>
</evidence>
<keyword evidence="2" id="KW-0812">Transmembrane</keyword>
<dbReference type="GO" id="GO:0016020">
    <property type="term" value="C:membrane"/>
    <property type="evidence" value="ECO:0007669"/>
    <property type="project" value="UniProtKB-SubCell"/>
</dbReference>
<dbReference type="SMART" id="SM00409">
    <property type="entry name" value="IG"/>
    <property type="match status" value="1"/>
</dbReference>
<dbReference type="Gene3D" id="2.60.40.10">
    <property type="entry name" value="Immunoglobulins"/>
    <property type="match status" value="2"/>
</dbReference>
<gene>
    <name evidence="7" type="ORF">NQ315_005563</name>
</gene>
<dbReference type="InterPro" id="IPR013106">
    <property type="entry name" value="Ig_V-set"/>
</dbReference>
<evidence type="ECO:0000256" key="2">
    <source>
        <dbReference type="ARBA" id="ARBA00022692"/>
    </source>
</evidence>
<dbReference type="Pfam" id="PF08205">
    <property type="entry name" value="C2-set_2"/>
    <property type="match status" value="1"/>
</dbReference>
<reference evidence="7 8" key="1">
    <citation type="journal article" date="2023" name="Insect Mol. Biol.">
        <title>Genome sequencing provides insights into the evolution of gene families encoding plant cell wall-degrading enzymes in longhorned beetles.</title>
        <authorList>
            <person name="Shin N.R."/>
            <person name="Okamura Y."/>
            <person name="Kirsch R."/>
            <person name="Pauchet Y."/>
        </authorList>
    </citation>
    <scope>NUCLEOTIDE SEQUENCE [LARGE SCALE GENOMIC DNA]</scope>
    <source>
        <strain evidence="7">EAD_L_NR</strain>
    </source>
</reference>
<dbReference type="Proteomes" id="UP001159042">
    <property type="component" value="Unassembled WGS sequence"/>
</dbReference>
<evidence type="ECO:0000256" key="5">
    <source>
        <dbReference type="ARBA" id="ARBA00023157"/>
    </source>
</evidence>
<keyword evidence="4" id="KW-0472">Membrane</keyword>
<feature type="domain" description="Ig-like" evidence="6">
    <location>
        <begin position="132"/>
        <end position="239"/>
    </location>
</feature>
<dbReference type="EMBL" id="JANEYG010000033">
    <property type="protein sequence ID" value="KAJ8917514.1"/>
    <property type="molecule type" value="Genomic_DNA"/>
</dbReference>
<organism evidence="7 8">
    <name type="scientific">Exocentrus adspersus</name>
    <dbReference type="NCBI Taxonomy" id="1586481"/>
    <lineage>
        <taxon>Eukaryota</taxon>
        <taxon>Metazoa</taxon>
        <taxon>Ecdysozoa</taxon>
        <taxon>Arthropoda</taxon>
        <taxon>Hexapoda</taxon>
        <taxon>Insecta</taxon>
        <taxon>Pterygota</taxon>
        <taxon>Neoptera</taxon>
        <taxon>Endopterygota</taxon>
        <taxon>Coleoptera</taxon>
        <taxon>Polyphaga</taxon>
        <taxon>Cucujiformia</taxon>
        <taxon>Chrysomeloidea</taxon>
        <taxon>Cerambycidae</taxon>
        <taxon>Lamiinae</taxon>
        <taxon>Acanthocinini</taxon>
        <taxon>Exocentrus</taxon>
    </lineage>
</organism>
<comment type="subcellular location">
    <subcellularLocation>
        <location evidence="1">Membrane</location>
        <topology evidence="1">Single-pass membrane protein</topology>
    </subcellularLocation>
</comment>
<dbReference type="Pfam" id="PF07686">
    <property type="entry name" value="V-set"/>
    <property type="match status" value="1"/>
</dbReference>